<evidence type="ECO:0000256" key="1">
    <source>
        <dbReference type="ARBA" id="ARBA00022741"/>
    </source>
</evidence>
<feature type="transmembrane region" description="Helical" evidence="4">
    <location>
        <begin position="188"/>
        <end position="205"/>
    </location>
</feature>
<keyword evidence="4" id="KW-0472">Membrane</keyword>
<dbReference type="Proteomes" id="UP000287239">
    <property type="component" value="Unassembled WGS sequence"/>
</dbReference>
<dbReference type="PANTHER" id="PTHR11361:SF152">
    <property type="entry name" value="DNA MISMATCH REPAIR PROTEIN"/>
    <property type="match status" value="1"/>
</dbReference>
<sequence length="550" mass="62167">MSKQWLLITSMLLLSLCLYLGIQSWEKRKLKEKIRKEWGIHPRGSRFDKEESLKAAWLNYEEQHPSDFKIDDITWNDLDMARVFELLNNTKSSLGAENLYRLLRSFANDSKGVAEFQEYLDFYEGDDQARSKIQYVLAKIGKRDRNQLTVYLNQPQANKLGNPWLYYCLGVAPLVLLGALIISQNSLFLLGLIANVVTNSIVYLIKKQQLERELLSMSYLVNMIALAKEASQVSHPCQGELKELSKKLKTVGKLGFIFRFKSGSESEMFLEYLNILFMVPLISYNVVINKISTFQNEALRLAEILGKTDSAIAVLNFKKIMPYTSPPSFATEGGISSQGMYHPLLSQAVANEVQWHKTTLVTGSNASGKSTYLKAVAINGILAQTIGLTCSRSWQMKPGAVLSSMALEDSLFEGDSYFVAEIKSVKRIIEKVKGQETCYCFVDEILRGTNTVERISASSAIVNWLRASQSLAFIATHDIELTELLKDHCENIHFSETVTEDQGVTFDYVLRHGPAKSRNAIQLLSVMAYPKSIIAEAENRAQHFEKTRKW</sequence>
<dbReference type="GO" id="GO:0006298">
    <property type="term" value="P:mismatch repair"/>
    <property type="evidence" value="ECO:0007669"/>
    <property type="project" value="InterPro"/>
</dbReference>
<organism evidence="6 7">
    <name type="scientific">Vagococcus salmoninarum</name>
    <dbReference type="NCBI Taxonomy" id="2739"/>
    <lineage>
        <taxon>Bacteria</taxon>
        <taxon>Bacillati</taxon>
        <taxon>Bacillota</taxon>
        <taxon>Bacilli</taxon>
        <taxon>Lactobacillales</taxon>
        <taxon>Enterococcaceae</taxon>
        <taxon>Vagococcus</taxon>
    </lineage>
</organism>
<dbReference type="Gene3D" id="3.40.50.300">
    <property type="entry name" value="P-loop containing nucleotide triphosphate hydrolases"/>
    <property type="match status" value="1"/>
</dbReference>
<feature type="transmembrane region" description="Helical" evidence="4">
    <location>
        <begin position="164"/>
        <end position="182"/>
    </location>
</feature>
<name>A0A429ZT62_9ENTE</name>
<comment type="caution">
    <text evidence="6">The sequence shown here is derived from an EMBL/GenBank/DDBJ whole genome shotgun (WGS) entry which is preliminary data.</text>
</comment>
<dbReference type="PANTHER" id="PTHR11361">
    <property type="entry name" value="DNA MISMATCH REPAIR PROTEIN MUTS FAMILY MEMBER"/>
    <property type="match status" value="1"/>
</dbReference>
<keyword evidence="1" id="KW-0547">Nucleotide-binding</keyword>
<feature type="transmembrane region" description="Helical" evidence="4">
    <location>
        <begin position="6"/>
        <end position="25"/>
    </location>
</feature>
<protein>
    <submittedName>
        <fullName evidence="6">DNA mismatch repair protein MutS</fullName>
    </submittedName>
</protein>
<dbReference type="Pfam" id="PF00488">
    <property type="entry name" value="MutS_V"/>
    <property type="match status" value="1"/>
</dbReference>
<dbReference type="RefSeq" id="WP_244922560.1">
    <property type="nucleotide sequence ID" value="NZ_NGJU01000005.1"/>
</dbReference>
<keyword evidence="4" id="KW-1133">Transmembrane helix</keyword>
<dbReference type="GO" id="GO:0030983">
    <property type="term" value="F:mismatched DNA binding"/>
    <property type="evidence" value="ECO:0007669"/>
    <property type="project" value="InterPro"/>
</dbReference>
<evidence type="ECO:0000256" key="2">
    <source>
        <dbReference type="ARBA" id="ARBA00022840"/>
    </source>
</evidence>
<keyword evidence="7" id="KW-1185">Reference proteome</keyword>
<keyword evidence="2" id="KW-0067">ATP-binding</keyword>
<dbReference type="GO" id="GO:0140664">
    <property type="term" value="F:ATP-dependent DNA damage sensor activity"/>
    <property type="evidence" value="ECO:0007669"/>
    <property type="project" value="InterPro"/>
</dbReference>
<keyword evidence="3" id="KW-0238">DNA-binding</keyword>
<proteinExistence type="predicted"/>
<dbReference type="SUPFAM" id="SSF52540">
    <property type="entry name" value="P-loop containing nucleoside triphosphate hydrolases"/>
    <property type="match status" value="1"/>
</dbReference>
<feature type="transmembrane region" description="Helical" evidence="4">
    <location>
        <begin position="269"/>
        <end position="287"/>
    </location>
</feature>
<feature type="domain" description="DNA mismatch repair proteins mutS family" evidence="5">
    <location>
        <begin position="356"/>
        <end position="542"/>
    </location>
</feature>
<dbReference type="InterPro" id="IPR027417">
    <property type="entry name" value="P-loop_NTPase"/>
</dbReference>
<dbReference type="InterPro" id="IPR000432">
    <property type="entry name" value="DNA_mismatch_repair_MutS_C"/>
</dbReference>
<evidence type="ECO:0000256" key="4">
    <source>
        <dbReference type="SAM" id="Phobius"/>
    </source>
</evidence>
<dbReference type="GeneID" id="98567635"/>
<evidence type="ECO:0000256" key="3">
    <source>
        <dbReference type="ARBA" id="ARBA00023125"/>
    </source>
</evidence>
<keyword evidence="4" id="KW-0812">Transmembrane</keyword>
<dbReference type="SMART" id="SM00534">
    <property type="entry name" value="MUTSac"/>
    <property type="match status" value="1"/>
</dbReference>
<evidence type="ECO:0000313" key="7">
    <source>
        <dbReference type="Proteomes" id="UP000287239"/>
    </source>
</evidence>
<dbReference type="InterPro" id="IPR045076">
    <property type="entry name" value="MutS"/>
</dbReference>
<dbReference type="EMBL" id="NGJU01000005">
    <property type="protein sequence ID" value="RST96852.1"/>
    <property type="molecule type" value="Genomic_DNA"/>
</dbReference>
<evidence type="ECO:0000313" key="6">
    <source>
        <dbReference type="EMBL" id="RST96852.1"/>
    </source>
</evidence>
<dbReference type="GO" id="GO:0005524">
    <property type="term" value="F:ATP binding"/>
    <property type="evidence" value="ECO:0007669"/>
    <property type="project" value="UniProtKB-KW"/>
</dbReference>
<dbReference type="GO" id="GO:0005829">
    <property type="term" value="C:cytosol"/>
    <property type="evidence" value="ECO:0007669"/>
    <property type="project" value="TreeGrafter"/>
</dbReference>
<gene>
    <name evidence="6" type="ORF">CBF35_04575</name>
</gene>
<evidence type="ECO:0000259" key="5">
    <source>
        <dbReference type="SMART" id="SM00534"/>
    </source>
</evidence>
<reference evidence="6 7" key="1">
    <citation type="submission" date="2017-05" db="EMBL/GenBank/DDBJ databases">
        <title>Vagococcus spp. assemblies.</title>
        <authorList>
            <person name="Gulvik C.A."/>
        </authorList>
    </citation>
    <scope>NUCLEOTIDE SEQUENCE [LARGE SCALE GENOMIC DNA]</scope>
    <source>
        <strain evidence="6 7">NCFB 2777</strain>
    </source>
</reference>
<accession>A0A429ZT62</accession>
<dbReference type="AlphaFoldDB" id="A0A429ZT62"/>